<dbReference type="AlphaFoldDB" id="A0A9P4NMK0"/>
<keyword evidence="2" id="KW-0732">Signal</keyword>
<dbReference type="Proteomes" id="UP000800235">
    <property type="component" value="Unassembled WGS sequence"/>
</dbReference>
<evidence type="ECO:0000256" key="2">
    <source>
        <dbReference type="SAM" id="SignalP"/>
    </source>
</evidence>
<feature type="compositionally biased region" description="Polar residues" evidence="1">
    <location>
        <begin position="118"/>
        <end position="157"/>
    </location>
</feature>
<dbReference type="EMBL" id="MU007058">
    <property type="protein sequence ID" value="KAF2427709.1"/>
    <property type="molecule type" value="Genomic_DNA"/>
</dbReference>
<evidence type="ECO:0000313" key="3">
    <source>
        <dbReference type="EMBL" id="KAF2427709.1"/>
    </source>
</evidence>
<protein>
    <submittedName>
        <fullName evidence="3">Uncharacterized protein</fullName>
    </submittedName>
</protein>
<feature type="compositionally biased region" description="Low complexity" evidence="1">
    <location>
        <begin position="158"/>
        <end position="168"/>
    </location>
</feature>
<feature type="chain" id="PRO_5040402449" evidence="2">
    <location>
        <begin position="22"/>
        <end position="197"/>
    </location>
</feature>
<evidence type="ECO:0000313" key="4">
    <source>
        <dbReference type="Proteomes" id="UP000800235"/>
    </source>
</evidence>
<accession>A0A9P4NMK0</accession>
<reference evidence="3" key="1">
    <citation type="journal article" date="2020" name="Stud. Mycol.">
        <title>101 Dothideomycetes genomes: a test case for predicting lifestyles and emergence of pathogens.</title>
        <authorList>
            <person name="Haridas S."/>
            <person name="Albert R."/>
            <person name="Binder M."/>
            <person name="Bloem J."/>
            <person name="Labutti K."/>
            <person name="Salamov A."/>
            <person name="Andreopoulos B."/>
            <person name="Baker S."/>
            <person name="Barry K."/>
            <person name="Bills G."/>
            <person name="Bluhm B."/>
            <person name="Cannon C."/>
            <person name="Castanera R."/>
            <person name="Culley D."/>
            <person name="Daum C."/>
            <person name="Ezra D."/>
            <person name="Gonzalez J."/>
            <person name="Henrissat B."/>
            <person name="Kuo A."/>
            <person name="Liang C."/>
            <person name="Lipzen A."/>
            <person name="Lutzoni F."/>
            <person name="Magnuson J."/>
            <person name="Mondo S."/>
            <person name="Nolan M."/>
            <person name="Ohm R."/>
            <person name="Pangilinan J."/>
            <person name="Park H.-J."/>
            <person name="Ramirez L."/>
            <person name="Alfaro M."/>
            <person name="Sun H."/>
            <person name="Tritt A."/>
            <person name="Yoshinaga Y."/>
            <person name="Zwiers L.-H."/>
            <person name="Turgeon B."/>
            <person name="Goodwin S."/>
            <person name="Spatafora J."/>
            <person name="Crous P."/>
            <person name="Grigoriev I."/>
        </authorList>
    </citation>
    <scope>NUCLEOTIDE SEQUENCE</scope>
    <source>
        <strain evidence="3">CBS 130266</strain>
    </source>
</reference>
<feature type="region of interest" description="Disordered" evidence="1">
    <location>
        <begin position="58"/>
        <end position="168"/>
    </location>
</feature>
<evidence type="ECO:0000256" key="1">
    <source>
        <dbReference type="SAM" id="MobiDB-lite"/>
    </source>
</evidence>
<name>A0A9P4NMK0_9PEZI</name>
<proteinExistence type="predicted"/>
<gene>
    <name evidence="3" type="ORF">EJ08DRAFT_699449</name>
</gene>
<feature type="signal peptide" evidence="2">
    <location>
        <begin position="1"/>
        <end position="21"/>
    </location>
</feature>
<organism evidence="3 4">
    <name type="scientific">Tothia fuscella</name>
    <dbReference type="NCBI Taxonomy" id="1048955"/>
    <lineage>
        <taxon>Eukaryota</taxon>
        <taxon>Fungi</taxon>
        <taxon>Dikarya</taxon>
        <taxon>Ascomycota</taxon>
        <taxon>Pezizomycotina</taxon>
        <taxon>Dothideomycetes</taxon>
        <taxon>Pleosporomycetidae</taxon>
        <taxon>Venturiales</taxon>
        <taxon>Cylindrosympodiaceae</taxon>
        <taxon>Tothia</taxon>
    </lineage>
</organism>
<sequence length="197" mass="18921">MRFFAMIVGFALAAVLTAVNAHAVNEVKGLVVRDCAATVTMWLHDGICSTLPGSIGTAPPPGVPTGTSPAPQVPGPSETSAAPGIPVPPPAQGTSAVTPPAGPPANTQTGPVPAPPVNTESSPVPASPSGTSAGPDSSVTATKTSDLVTGTTISPSKTSGASTSAPPVSAAAVDNSINAAGMGAFIMAAHVLFAVAA</sequence>
<comment type="caution">
    <text evidence="3">The sequence shown here is derived from an EMBL/GenBank/DDBJ whole genome shotgun (WGS) entry which is preliminary data.</text>
</comment>
<keyword evidence="4" id="KW-1185">Reference proteome</keyword>